<reference evidence="2" key="1">
    <citation type="journal article" date="2014" name="Int. J. Syst. Evol. Microbiol.">
        <title>Complete genome sequence of Corynebacterium casei LMG S-19264T (=DSM 44701T), isolated from a smear-ripened cheese.</title>
        <authorList>
            <consortium name="US DOE Joint Genome Institute (JGI-PGF)"/>
            <person name="Walter F."/>
            <person name="Albersmeier A."/>
            <person name="Kalinowski J."/>
            <person name="Ruckert C."/>
        </authorList>
    </citation>
    <scope>NUCLEOTIDE SEQUENCE</scope>
    <source>
        <strain evidence="2">JCM 3131</strain>
    </source>
</reference>
<evidence type="ECO:0000313" key="3">
    <source>
        <dbReference type="Proteomes" id="UP000620156"/>
    </source>
</evidence>
<protein>
    <submittedName>
        <fullName evidence="2">Uncharacterized protein</fullName>
    </submittedName>
</protein>
<organism evidence="2 3">
    <name type="scientific">Streptomyces ruber</name>
    <dbReference type="NCBI Taxonomy" id="83378"/>
    <lineage>
        <taxon>Bacteria</taxon>
        <taxon>Bacillati</taxon>
        <taxon>Actinomycetota</taxon>
        <taxon>Actinomycetes</taxon>
        <taxon>Kitasatosporales</taxon>
        <taxon>Streptomycetaceae</taxon>
        <taxon>Streptomyces</taxon>
    </lineage>
</organism>
<keyword evidence="1" id="KW-0472">Membrane</keyword>
<dbReference type="Proteomes" id="UP000620156">
    <property type="component" value="Unassembled WGS sequence"/>
</dbReference>
<comment type="caution">
    <text evidence="2">The sequence shown here is derived from an EMBL/GenBank/DDBJ whole genome shotgun (WGS) entry which is preliminary data.</text>
</comment>
<gene>
    <name evidence="2" type="ORF">GCM10010145_27350</name>
</gene>
<dbReference type="AlphaFoldDB" id="A0A918EQ89"/>
<proteinExistence type="predicted"/>
<sequence>MEHTPATWFPRAATVVAEGPVFGGGLFRVVLLVMLVGCVLGGWFLLRGYRQDDREDED</sequence>
<dbReference type="EMBL" id="BMQK01000004">
    <property type="protein sequence ID" value="GGQ55919.1"/>
    <property type="molecule type" value="Genomic_DNA"/>
</dbReference>
<keyword evidence="1" id="KW-0812">Transmembrane</keyword>
<keyword evidence="1" id="KW-1133">Transmembrane helix</keyword>
<name>A0A918EQ89_9ACTN</name>
<reference evidence="2" key="2">
    <citation type="submission" date="2020-09" db="EMBL/GenBank/DDBJ databases">
        <authorList>
            <person name="Sun Q."/>
            <person name="Ohkuma M."/>
        </authorList>
    </citation>
    <scope>NUCLEOTIDE SEQUENCE</scope>
    <source>
        <strain evidence="2">JCM 3131</strain>
    </source>
</reference>
<evidence type="ECO:0000256" key="1">
    <source>
        <dbReference type="SAM" id="Phobius"/>
    </source>
</evidence>
<accession>A0A918EQ89</accession>
<dbReference type="RefSeq" id="WP_189217014.1">
    <property type="nucleotide sequence ID" value="NZ_BMQK01000004.1"/>
</dbReference>
<evidence type="ECO:0000313" key="2">
    <source>
        <dbReference type="EMBL" id="GGQ55919.1"/>
    </source>
</evidence>
<feature type="transmembrane region" description="Helical" evidence="1">
    <location>
        <begin position="26"/>
        <end position="46"/>
    </location>
</feature>
<keyword evidence="3" id="KW-1185">Reference proteome</keyword>